<feature type="region of interest" description="Disordered" evidence="7">
    <location>
        <begin position="907"/>
        <end position="987"/>
    </location>
</feature>
<feature type="transmembrane region" description="Helical" evidence="8">
    <location>
        <begin position="617"/>
        <end position="644"/>
    </location>
</feature>
<feature type="compositionally biased region" description="Basic and acidic residues" evidence="7">
    <location>
        <begin position="921"/>
        <end position="933"/>
    </location>
</feature>
<feature type="compositionally biased region" description="Basic and acidic residues" evidence="7">
    <location>
        <begin position="51"/>
        <end position="60"/>
    </location>
</feature>
<name>A0A9P3FZM8_9APHY</name>
<dbReference type="InterPro" id="IPR003864">
    <property type="entry name" value="CSC1/OSCA1-like_7TM"/>
</dbReference>
<dbReference type="InterPro" id="IPR032880">
    <property type="entry name" value="CSC1/OSCA1-like_N"/>
</dbReference>
<reference evidence="13 14" key="1">
    <citation type="submission" date="2021-08" db="EMBL/GenBank/DDBJ databases">
        <title>Draft Genome Sequence of Phanerochaete sordida strain YK-624.</title>
        <authorList>
            <person name="Mori T."/>
            <person name="Dohra H."/>
            <person name="Suzuki T."/>
            <person name="Kawagishi H."/>
            <person name="Hirai H."/>
        </authorList>
    </citation>
    <scope>NUCLEOTIDE SEQUENCE [LARGE SCALE GENOMIC DNA]</scope>
    <source>
        <strain evidence="13 14">YK-624</strain>
    </source>
</reference>
<dbReference type="Pfam" id="PF14703">
    <property type="entry name" value="PHM7_cyt"/>
    <property type="match status" value="1"/>
</dbReference>
<evidence type="ECO:0000256" key="7">
    <source>
        <dbReference type="SAM" id="MobiDB-lite"/>
    </source>
</evidence>
<feature type="region of interest" description="Disordered" evidence="7">
    <location>
        <begin position="385"/>
        <end position="413"/>
    </location>
</feature>
<feature type="region of interest" description="Disordered" evidence="7">
    <location>
        <begin position="48"/>
        <end position="81"/>
    </location>
</feature>
<accession>A0A9P3FZM8</accession>
<evidence type="ECO:0000313" key="14">
    <source>
        <dbReference type="Proteomes" id="UP000703269"/>
    </source>
</evidence>
<dbReference type="InterPro" id="IPR027815">
    <property type="entry name" value="CSC1/OSCA1-like_cyt"/>
</dbReference>
<evidence type="ECO:0000259" key="12">
    <source>
        <dbReference type="Pfam" id="PF14703"/>
    </source>
</evidence>
<feature type="transmembrane region" description="Helical" evidence="8">
    <location>
        <begin position="571"/>
        <end position="597"/>
    </location>
</feature>
<gene>
    <name evidence="13" type="ORF">PsYK624_015210</name>
</gene>
<proteinExistence type="inferred from homology"/>
<dbReference type="Pfam" id="PF12621">
    <property type="entry name" value="PHM7_ext"/>
    <property type="match status" value="1"/>
</dbReference>
<feature type="transmembrane region" description="Helical" evidence="8">
    <location>
        <begin position="860"/>
        <end position="877"/>
    </location>
</feature>
<keyword evidence="14" id="KW-1185">Reference proteome</keyword>
<comment type="caution">
    <text evidence="13">The sequence shown here is derived from an EMBL/GenBank/DDBJ whole genome shotgun (WGS) entry which is preliminary data.</text>
</comment>
<evidence type="ECO:0000256" key="3">
    <source>
        <dbReference type="ARBA" id="ARBA00022448"/>
    </source>
</evidence>
<evidence type="ECO:0000313" key="13">
    <source>
        <dbReference type="EMBL" id="GJE85442.1"/>
    </source>
</evidence>
<dbReference type="Pfam" id="PF02714">
    <property type="entry name" value="RSN1_7TM"/>
    <property type="match status" value="1"/>
</dbReference>
<dbReference type="PANTHER" id="PTHR13018:SF143">
    <property type="entry name" value="CSC1_OSCA1-LIKE 7TM REGION DOMAIN-CONTAINING PROTEIN"/>
    <property type="match status" value="1"/>
</dbReference>
<dbReference type="Pfam" id="PF13967">
    <property type="entry name" value="RSN1_TM"/>
    <property type="match status" value="1"/>
</dbReference>
<sequence length="1055" mass="116234">MGNVVLSPRSLACDPVVVVADDDQAIAPERELQGTEDADVTENRVGLLPKEAGHLSKKEGTPGTPRGPCSKRPSRCGSGVGPWSNCSTYEDKASLAVDQLLPILPAPSPVPPLKRCASSGPDISDAASASTSTFTTALVFNAAVFGVELAIFTLVRPYFPAIYQPRTYVPPEGKRSPPLTQHLQRLLWPWAIFRADYSRIKDVNGLDAYFYVRFLRMAARMFLPIWVLTWLILLPINAIDTEVEGRSGLDKLSFGNIARNKQDRYAAHLILAYLLTFWVWWNVKHEMANFINTRQRWLISPEYSHSARASTVLIRGVPQRYLTERALTNLYECLPGGVAKVWLNRDLKDMPDLYKRRLKACNKLESAETSLMNTAAKLRNKQIKADAKAAKKGKQTSSADDRPLTDASITDSERNVSLAEQLVPKNKRPTHRLPIKFLPFSLPLIGKKVDSIEWARAEIAETSAALREQRIILAEEVALSSNENGHPGLPPPESNHPDALKPDPSTNNLKYPPMNSAFVLFNRQIAAHLASQALTHHSPYRIADRQLGVAPEDVIWANLNLNPYEARVRVAISWAITLGLIILWAFPVAFVGAISNIHALCTTYGWLAWICKLPPVIVGIISGILPPVLLAVLMMLLPIVLRLLSRLEGTPTRTGIELSLMTRYFLFQVLHSFLIVTFSSGIIATLPDLVNNPTSVPSKLAANLPKASNFFLTYIILQGLSGTASGFLQVVPLVLYYVKLFILGSTPRSVYKIRYTLRNVSWGTIWPATTLLLVIALAYSIISPIINGLAFVTFFFFYQLWKYQFLWQLDQPESSETGGLFFPKAMQHIFVGMYIMQICLAALFFLAQNQDGHPSAIPEGALMVVLIVFTAFVHIIIDNSYGPLIHALPLSLADKTGGFDINREAAEQDLRDNSSTADGHSIAEGDLKKDPTRRSSVTSTAFASAQSSPDPAGAEPAKDAQDLEARERGDDARTANPPAIKPVDEDAGPKEFYHPASVEPQRVVWLPHDTLGLAEEEEREIRAAGILVSTAGAVMDEKGHVDVSGGPPDGEVRVL</sequence>
<evidence type="ECO:0000256" key="5">
    <source>
        <dbReference type="ARBA" id="ARBA00022989"/>
    </source>
</evidence>
<feature type="compositionally biased region" description="Basic and acidic residues" evidence="7">
    <location>
        <begin position="956"/>
        <end position="973"/>
    </location>
</feature>
<feature type="transmembrane region" description="Helical" evidence="8">
    <location>
        <begin position="665"/>
        <end position="690"/>
    </location>
</feature>
<feature type="transmembrane region" description="Helical" evidence="8">
    <location>
        <begin position="759"/>
        <end position="779"/>
    </location>
</feature>
<organism evidence="13 14">
    <name type="scientific">Phanerochaete sordida</name>
    <dbReference type="NCBI Taxonomy" id="48140"/>
    <lineage>
        <taxon>Eukaryota</taxon>
        <taxon>Fungi</taxon>
        <taxon>Dikarya</taxon>
        <taxon>Basidiomycota</taxon>
        <taxon>Agaricomycotina</taxon>
        <taxon>Agaricomycetes</taxon>
        <taxon>Polyporales</taxon>
        <taxon>Phanerochaetaceae</taxon>
        <taxon>Phanerochaete</taxon>
    </lineage>
</organism>
<dbReference type="Proteomes" id="UP000703269">
    <property type="component" value="Unassembled WGS sequence"/>
</dbReference>
<feature type="transmembrane region" description="Helical" evidence="8">
    <location>
        <begin position="265"/>
        <end position="283"/>
    </location>
</feature>
<feature type="transmembrane region" description="Helical" evidence="8">
    <location>
        <begin position="221"/>
        <end position="239"/>
    </location>
</feature>
<evidence type="ECO:0000256" key="8">
    <source>
        <dbReference type="SAM" id="Phobius"/>
    </source>
</evidence>
<feature type="transmembrane region" description="Helical" evidence="8">
    <location>
        <begin position="829"/>
        <end position="848"/>
    </location>
</feature>
<protein>
    <submittedName>
        <fullName evidence="13">DUF221-domain-containing protein</fullName>
    </submittedName>
</protein>
<evidence type="ECO:0000256" key="4">
    <source>
        <dbReference type="ARBA" id="ARBA00022692"/>
    </source>
</evidence>
<comment type="similarity">
    <text evidence="2">Belongs to the CSC1 (TC 1.A.17) family.</text>
</comment>
<keyword evidence="4 8" id="KW-0812">Transmembrane</keyword>
<evidence type="ECO:0000256" key="6">
    <source>
        <dbReference type="ARBA" id="ARBA00023136"/>
    </source>
</evidence>
<dbReference type="GO" id="GO:0005227">
    <property type="term" value="F:calcium-activated cation channel activity"/>
    <property type="evidence" value="ECO:0007669"/>
    <property type="project" value="InterPro"/>
</dbReference>
<feature type="domain" description="CSC1/OSCA1-like 7TM region" evidence="9">
    <location>
        <begin position="571"/>
        <end position="844"/>
    </location>
</feature>
<feature type="domain" description="10TM putative phosphate transporter extracellular tail" evidence="10">
    <location>
        <begin position="981"/>
        <end position="1049"/>
    </location>
</feature>
<feature type="domain" description="CSC1/OSCA1-like cytosolic" evidence="12">
    <location>
        <begin position="310"/>
        <end position="470"/>
    </location>
</feature>
<dbReference type="OrthoDB" id="1076608at2759"/>
<keyword evidence="6 8" id="KW-0472">Membrane</keyword>
<keyword evidence="3" id="KW-0813">Transport</keyword>
<feature type="region of interest" description="Disordered" evidence="7">
    <location>
        <begin position="481"/>
        <end position="507"/>
    </location>
</feature>
<dbReference type="InterPro" id="IPR022257">
    <property type="entry name" value="PHM7_ext"/>
</dbReference>
<keyword evidence="5 8" id="KW-1133">Transmembrane helix</keyword>
<evidence type="ECO:0000259" key="11">
    <source>
        <dbReference type="Pfam" id="PF13967"/>
    </source>
</evidence>
<evidence type="ECO:0000259" key="10">
    <source>
        <dbReference type="Pfam" id="PF12621"/>
    </source>
</evidence>
<evidence type="ECO:0000259" key="9">
    <source>
        <dbReference type="Pfam" id="PF02714"/>
    </source>
</evidence>
<dbReference type="AlphaFoldDB" id="A0A9P3FZM8"/>
<dbReference type="InterPro" id="IPR045122">
    <property type="entry name" value="Csc1-like"/>
</dbReference>
<evidence type="ECO:0000256" key="2">
    <source>
        <dbReference type="ARBA" id="ARBA00007779"/>
    </source>
</evidence>
<feature type="compositionally biased region" description="Polar residues" evidence="7">
    <location>
        <begin position="934"/>
        <end position="949"/>
    </location>
</feature>
<feature type="transmembrane region" description="Helical" evidence="8">
    <location>
        <begin position="710"/>
        <end position="738"/>
    </location>
</feature>
<feature type="domain" description="CSC1/OSCA1-like N-terminal transmembrane" evidence="11">
    <location>
        <begin position="134"/>
        <end position="284"/>
    </location>
</feature>
<dbReference type="PANTHER" id="PTHR13018">
    <property type="entry name" value="PROBABLE MEMBRANE PROTEIN DUF221-RELATED"/>
    <property type="match status" value="1"/>
</dbReference>
<evidence type="ECO:0000256" key="1">
    <source>
        <dbReference type="ARBA" id="ARBA00004141"/>
    </source>
</evidence>
<dbReference type="GO" id="GO:0005886">
    <property type="term" value="C:plasma membrane"/>
    <property type="evidence" value="ECO:0007669"/>
    <property type="project" value="TreeGrafter"/>
</dbReference>
<dbReference type="EMBL" id="BPQB01000002">
    <property type="protein sequence ID" value="GJE85442.1"/>
    <property type="molecule type" value="Genomic_DNA"/>
</dbReference>
<comment type="subcellular location">
    <subcellularLocation>
        <location evidence="1">Membrane</location>
        <topology evidence="1">Multi-pass membrane protein</topology>
    </subcellularLocation>
</comment>